<proteinExistence type="predicted"/>
<feature type="signal peptide" evidence="1">
    <location>
        <begin position="1"/>
        <end position="21"/>
    </location>
</feature>
<dbReference type="EMBL" id="GFTR01000676">
    <property type="protein sequence ID" value="JAW15750.1"/>
    <property type="molecule type" value="Transcribed_RNA"/>
</dbReference>
<feature type="chain" id="PRO_5013008132" evidence="1">
    <location>
        <begin position="22"/>
        <end position="77"/>
    </location>
</feature>
<reference evidence="2" key="1">
    <citation type="journal article" date="2018" name="PLoS Negl. Trop. Dis.">
        <title>An insight into the salivary gland and fat body transcriptome of Panstrongylus lignarius (Hemiptera: Heteroptera), the main vector of Chagas disease in Peru.</title>
        <authorList>
            <person name="Nevoa J.C."/>
            <person name="Mendes M.T."/>
            <person name="da Silva M.V."/>
            <person name="Soares S.C."/>
            <person name="Oliveira C.J.F."/>
            <person name="Ribeiro J.M.C."/>
        </authorList>
    </citation>
    <scope>NUCLEOTIDE SEQUENCE</scope>
</reference>
<accession>A0A224Y3N1</accession>
<evidence type="ECO:0000256" key="1">
    <source>
        <dbReference type="SAM" id="SignalP"/>
    </source>
</evidence>
<protein>
    <submittedName>
        <fullName evidence="2">Putative secreted protein</fullName>
    </submittedName>
</protein>
<organism evidence="2">
    <name type="scientific">Panstrongylus lignarius</name>
    <dbReference type="NCBI Taxonomy" id="156445"/>
    <lineage>
        <taxon>Eukaryota</taxon>
        <taxon>Metazoa</taxon>
        <taxon>Ecdysozoa</taxon>
        <taxon>Arthropoda</taxon>
        <taxon>Hexapoda</taxon>
        <taxon>Insecta</taxon>
        <taxon>Pterygota</taxon>
        <taxon>Neoptera</taxon>
        <taxon>Paraneoptera</taxon>
        <taxon>Hemiptera</taxon>
        <taxon>Heteroptera</taxon>
        <taxon>Panheteroptera</taxon>
        <taxon>Cimicomorpha</taxon>
        <taxon>Reduviidae</taxon>
        <taxon>Triatominae</taxon>
        <taxon>Panstrongylus</taxon>
    </lineage>
</organism>
<name>A0A224Y3N1_9HEMI</name>
<keyword evidence="1" id="KW-0732">Signal</keyword>
<evidence type="ECO:0000313" key="2">
    <source>
        <dbReference type="EMBL" id="JAW15750.1"/>
    </source>
</evidence>
<dbReference type="AlphaFoldDB" id="A0A224Y3N1"/>
<sequence length="77" mass="9233">MNVRLILVCMIFALFIHTCLAVTDDEPNPKKIFLKKYFYRGDPYYRRETKNPWDSDYSGEPLGRSWKRCDKRDVAHC</sequence>